<name>A0A158Q831_9BILA</name>
<accession>A0A158Q831</accession>
<proteinExistence type="predicted"/>
<dbReference type="Proteomes" id="UP000050640">
    <property type="component" value="Unplaced"/>
</dbReference>
<evidence type="ECO:0000313" key="2">
    <source>
        <dbReference type="WBParaSite" id="EEL_0000627301-mRNA-1"/>
    </source>
</evidence>
<organism evidence="1 2">
    <name type="scientific">Elaeophora elaphi</name>
    <dbReference type="NCBI Taxonomy" id="1147741"/>
    <lineage>
        <taxon>Eukaryota</taxon>
        <taxon>Metazoa</taxon>
        <taxon>Ecdysozoa</taxon>
        <taxon>Nematoda</taxon>
        <taxon>Chromadorea</taxon>
        <taxon>Rhabditida</taxon>
        <taxon>Spirurina</taxon>
        <taxon>Spiruromorpha</taxon>
        <taxon>Filarioidea</taxon>
        <taxon>Onchocercidae</taxon>
        <taxon>Elaeophora</taxon>
    </lineage>
</organism>
<protein>
    <submittedName>
        <fullName evidence="2">Sas10 domain-containing protein</fullName>
    </submittedName>
</protein>
<sequence>LLFGISFLDDNVKSTGNVRKSKKPSKAERDRQQFAAKAITSEYDPELDDIIINSNLQRRSAVNHSRKKTAKNISLLEESHLIDKANLLKRNIKYMIYETNCKLDPAKTKQIMDFMNERDRRRKKILRTLRSRNNGVRDYRRKLKKSSNKSIFTDKDFMRVGPDRIKVNLSC</sequence>
<dbReference type="WBParaSite" id="EEL_0000627301-mRNA-1">
    <property type="protein sequence ID" value="EEL_0000627301-mRNA-1"/>
    <property type="gene ID" value="EEL_0000627301"/>
</dbReference>
<dbReference type="AlphaFoldDB" id="A0A158Q831"/>
<reference evidence="2" key="1">
    <citation type="submission" date="2016-04" db="UniProtKB">
        <authorList>
            <consortium name="WormBaseParasite"/>
        </authorList>
    </citation>
    <scope>IDENTIFICATION</scope>
</reference>
<evidence type="ECO:0000313" key="1">
    <source>
        <dbReference type="Proteomes" id="UP000050640"/>
    </source>
</evidence>
<keyword evidence="1" id="KW-1185">Reference proteome</keyword>